<protein>
    <submittedName>
        <fullName evidence="1">Uncharacterized protein</fullName>
    </submittedName>
</protein>
<dbReference type="EMBL" id="QASN01000017">
    <property type="protein sequence ID" value="PTU74378.1"/>
    <property type="molecule type" value="Genomic_DNA"/>
</dbReference>
<comment type="caution">
    <text evidence="1">The sequence shown here is derived from an EMBL/GenBank/DDBJ whole genome shotgun (WGS) entry which is preliminary data.</text>
</comment>
<accession>A0A2T5P9G3</accession>
<evidence type="ECO:0000313" key="2">
    <source>
        <dbReference type="Proteomes" id="UP000244064"/>
    </source>
</evidence>
<organism evidence="1 2">
    <name type="scientific">Pseudomonas mangrovi</name>
    <dbReference type="NCBI Taxonomy" id="2161748"/>
    <lineage>
        <taxon>Bacteria</taxon>
        <taxon>Pseudomonadati</taxon>
        <taxon>Pseudomonadota</taxon>
        <taxon>Gammaproteobacteria</taxon>
        <taxon>Pseudomonadales</taxon>
        <taxon>Pseudomonadaceae</taxon>
        <taxon>Pseudomonas</taxon>
    </lineage>
</organism>
<gene>
    <name evidence="1" type="ORF">DBO85_09795</name>
</gene>
<dbReference type="Proteomes" id="UP000244064">
    <property type="component" value="Unassembled WGS sequence"/>
</dbReference>
<keyword evidence="2" id="KW-1185">Reference proteome</keyword>
<evidence type="ECO:0000313" key="1">
    <source>
        <dbReference type="EMBL" id="PTU74378.1"/>
    </source>
</evidence>
<reference evidence="1 2" key="1">
    <citation type="submission" date="2018-04" db="EMBL/GenBank/DDBJ databases">
        <title>Pseudomonas sp. nov., isolated from mangrove soil.</title>
        <authorList>
            <person name="Chen C."/>
        </authorList>
    </citation>
    <scope>NUCLEOTIDE SEQUENCE [LARGE SCALE GENOMIC DNA]</scope>
    <source>
        <strain evidence="1 2">TC-11</strain>
    </source>
</reference>
<proteinExistence type="predicted"/>
<name>A0A2T5P9G3_9PSED</name>
<sequence length="182" mass="20426">MLLALVGCDQAATPPAATPSTSPAVVQTQSLDLGSYTKNQTVLELQHYLVLPSDDPLKLRVLFTPDALSDTERQQVLENRSFPGMALFQKASPEPARWQWYPYVLVEAHLDRPEVSTENVTSFYVMAYGIEEQNFTDNISAPSQPGNGFEQLEYRDGLLRMRFAGKADFSDSRAHWDIRVSE</sequence>
<dbReference type="AlphaFoldDB" id="A0A2T5P9G3"/>